<accession>A0A1I8AH47</accession>
<sequence>MVLGFLTRAATAVIGTLLPAYRTYRCHEKSSAREMRHWLRYWTVYGLSTFAESAAKAMFLDYLIPGSDLLLLLYACWCSFPVAGGTDQMYVKLIRPFLRKNEASIDAAISTFSSSFRERLMSAVSAVGQQIVNAVIGSAYSNPAMGAVHAMQIGYTEGTPSRPSIQGFFEEEQEDDMNVVYVKEEPLDDGYEVHDIQPTPHLPIDLTGDGDGNEEFLSIGARVQRRHRESTPRQPRTRRRGRNL</sequence>
<dbReference type="WBParaSite" id="L893_g568.t1">
    <property type="protein sequence ID" value="L893_g568.t1"/>
    <property type="gene ID" value="L893_g568"/>
</dbReference>
<proteinExistence type="inferred from homology"/>
<organism evidence="3 4">
    <name type="scientific">Steinernema glaseri</name>
    <dbReference type="NCBI Taxonomy" id="37863"/>
    <lineage>
        <taxon>Eukaryota</taxon>
        <taxon>Metazoa</taxon>
        <taxon>Ecdysozoa</taxon>
        <taxon>Nematoda</taxon>
        <taxon>Chromadorea</taxon>
        <taxon>Rhabditida</taxon>
        <taxon>Tylenchina</taxon>
        <taxon>Panagrolaimomorpha</taxon>
        <taxon>Strongyloidoidea</taxon>
        <taxon>Steinernematidae</taxon>
        <taxon>Steinernema</taxon>
    </lineage>
</organism>
<feature type="region of interest" description="Disordered" evidence="2">
    <location>
        <begin position="223"/>
        <end position="244"/>
    </location>
</feature>
<dbReference type="PANTHER" id="PTHR12300">
    <property type="entry name" value="HVA22-LIKE PROTEINS"/>
    <property type="match status" value="1"/>
</dbReference>
<keyword evidence="3" id="KW-1185">Reference proteome</keyword>
<feature type="compositionally biased region" description="Basic residues" evidence="2">
    <location>
        <begin position="235"/>
        <end position="244"/>
    </location>
</feature>
<evidence type="ECO:0000256" key="1">
    <source>
        <dbReference type="RuleBase" id="RU362006"/>
    </source>
</evidence>
<evidence type="ECO:0000313" key="3">
    <source>
        <dbReference type="Proteomes" id="UP000095287"/>
    </source>
</evidence>
<protein>
    <recommendedName>
        <fullName evidence="1">Receptor expression-enhancing protein</fullName>
    </recommendedName>
</protein>
<dbReference type="Pfam" id="PF03134">
    <property type="entry name" value="TB2_DP1_HVA22"/>
    <property type="match status" value="1"/>
</dbReference>
<dbReference type="GO" id="GO:0016020">
    <property type="term" value="C:membrane"/>
    <property type="evidence" value="ECO:0007669"/>
    <property type="project" value="UniProtKB-SubCell"/>
</dbReference>
<name>A0A1I8AH47_9BILA</name>
<dbReference type="AlphaFoldDB" id="A0A1I8AH47"/>
<dbReference type="InterPro" id="IPR004345">
    <property type="entry name" value="TB2_DP1_HVA22"/>
</dbReference>
<comment type="subcellular location">
    <subcellularLocation>
        <location evidence="1">Membrane</location>
        <topology evidence="1">Multi-pass membrane protein</topology>
    </subcellularLocation>
</comment>
<evidence type="ECO:0000256" key="2">
    <source>
        <dbReference type="SAM" id="MobiDB-lite"/>
    </source>
</evidence>
<comment type="similarity">
    <text evidence="1">Belongs to the DP1 family.</text>
</comment>
<reference evidence="4" key="1">
    <citation type="submission" date="2016-11" db="UniProtKB">
        <authorList>
            <consortium name="WormBaseParasite"/>
        </authorList>
    </citation>
    <scope>IDENTIFICATION</scope>
</reference>
<dbReference type="Proteomes" id="UP000095287">
    <property type="component" value="Unplaced"/>
</dbReference>
<evidence type="ECO:0000313" key="4">
    <source>
        <dbReference type="WBParaSite" id="L893_g568.t1"/>
    </source>
</evidence>